<keyword evidence="1" id="KW-0472">Membrane</keyword>
<protein>
    <recommendedName>
        <fullName evidence="4">Lipoprotein</fullName>
    </recommendedName>
</protein>
<reference evidence="2 3" key="1">
    <citation type="submission" date="2020-06" db="EMBL/GenBank/DDBJ databases">
        <authorList>
            <person name="Chuat V."/>
        </authorList>
    </citation>
    <scope>NUCLEOTIDE SEQUENCE [LARGE SCALE GENOMIC DNA]</scope>
    <source>
        <strain evidence="2">STH_CIRM_1046</strain>
    </source>
</reference>
<sequence length="155" mass="17690">MDIFKTFRYNGLHLLIIEKELFVIIVEKEKFITKKILSLLLLVLAAFLLFSCSSQDNLDGNYYWIDTENGLRNELSFTVKGTAGTVEKGEYDKFTINSKNNTFELSGDDASAKEVTYKHSDGVITVDISGTEHEYYKEGTDAYKEAVNKYNELQN</sequence>
<keyword evidence="1" id="KW-0812">Transmembrane</keyword>
<name>A0AAU9HCW4_STRTR</name>
<dbReference type="Proteomes" id="UP000509120">
    <property type="component" value="Chromosome"/>
</dbReference>
<evidence type="ECO:0000256" key="1">
    <source>
        <dbReference type="SAM" id="Phobius"/>
    </source>
</evidence>
<gene>
    <name evidence="2" type="ORF">STHERMO_2047</name>
</gene>
<dbReference type="AlphaFoldDB" id="A0AAU9HCW4"/>
<proteinExistence type="predicted"/>
<dbReference type="EMBL" id="LR822030">
    <property type="protein sequence ID" value="CAD0157595.1"/>
    <property type="molecule type" value="Genomic_DNA"/>
</dbReference>
<evidence type="ECO:0000313" key="2">
    <source>
        <dbReference type="EMBL" id="CAD0157595.1"/>
    </source>
</evidence>
<organism evidence="2 3">
    <name type="scientific">Streptococcus thermophilus</name>
    <dbReference type="NCBI Taxonomy" id="1308"/>
    <lineage>
        <taxon>Bacteria</taxon>
        <taxon>Bacillati</taxon>
        <taxon>Bacillota</taxon>
        <taxon>Bacilli</taxon>
        <taxon>Lactobacillales</taxon>
        <taxon>Streptococcaceae</taxon>
        <taxon>Streptococcus</taxon>
    </lineage>
</organism>
<accession>A0AAU9HCW4</accession>
<evidence type="ECO:0000313" key="3">
    <source>
        <dbReference type="Proteomes" id="UP000509120"/>
    </source>
</evidence>
<feature type="transmembrane region" description="Helical" evidence="1">
    <location>
        <begin position="36"/>
        <end position="51"/>
    </location>
</feature>
<evidence type="ECO:0008006" key="4">
    <source>
        <dbReference type="Google" id="ProtNLM"/>
    </source>
</evidence>
<keyword evidence="1" id="KW-1133">Transmembrane helix</keyword>